<proteinExistence type="predicted"/>
<organism evidence="2 3">
    <name type="scientific">Ridgeia piscesae</name>
    <name type="common">Tubeworm</name>
    <dbReference type="NCBI Taxonomy" id="27915"/>
    <lineage>
        <taxon>Eukaryota</taxon>
        <taxon>Metazoa</taxon>
        <taxon>Spiralia</taxon>
        <taxon>Lophotrochozoa</taxon>
        <taxon>Annelida</taxon>
        <taxon>Polychaeta</taxon>
        <taxon>Sedentaria</taxon>
        <taxon>Canalipalpata</taxon>
        <taxon>Sabellida</taxon>
        <taxon>Siboglinidae</taxon>
        <taxon>Ridgeia</taxon>
    </lineage>
</organism>
<gene>
    <name evidence="2" type="ORF">NP493_146g00000</name>
</gene>
<name>A0AAD9P4I1_RIDPI</name>
<keyword evidence="3" id="KW-1185">Reference proteome</keyword>
<dbReference type="Proteomes" id="UP001209878">
    <property type="component" value="Unassembled WGS sequence"/>
</dbReference>
<sequence length="153" mass="16758">MARWNEGKALGFLFLSVLVVTVTSQRTFGKCEPYNYCNGISLDAATVLLGRTIYCDTVSDPKHRCCLPQTEHVVCYDIIVDGQFLSYDPSGRSPSTDFSALCEAIAKQRGRHAGKYTSVVTAEGGGYLAYRRGSWVAAEARSQHIKHLACGLD</sequence>
<feature type="signal peptide" evidence="1">
    <location>
        <begin position="1"/>
        <end position="24"/>
    </location>
</feature>
<keyword evidence="1" id="KW-0732">Signal</keyword>
<evidence type="ECO:0000313" key="2">
    <source>
        <dbReference type="EMBL" id="KAK2188024.1"/>
    </source>
</evidence>
<evidence type="ECO:0000313" key="3">
    <source>
        <dbReference type="Proteomes" id="UP001209878"/>
    </source>
</evidence>
<evidence type="ECO:0000256" key="1">
    <source>
        <dbReference type="SAM" id="SignalP"/>
    </source>
</evidence>
<comment type="caution">
    <text evidence="2">The sequence shown here is derived from an EMBL/GenBank/DDBJ whole genome shotgun (WGS) entry which is preliminary data.</text>
</comment>
<accession>A0AAD9P4I1</accession>
<protein>
    <submittedName>
        <fullName evidence="2">Uncharacterized protein</fullName>
    </submittedName>
</protein>
<dbReference type="AlphaFoldDB" id="A0AAD9P4I1"/>
<dbReference type="EMBL" id="JAODUO010000146">
    <property type="protein sequence ID" value="KAK2188024.1"/>
    <property type="molecule type" value="Genomic_DNA"/>
</dbReference>
<reference evidence="2" key="1">
    <citation type="journal article" date="2023" name="Mol. Biol. Evol.">
        <title>Third-Generation Sequencing Reveals the Adaptive Role of the Epigenome in Three Deep-Sea Polychaetes.</title>
        <authorList>
            <person name="Perez M."/>
            <person name="Aroh O."/>
            <person name="Sun Y."/>
            <person name="Lan Y."/>
            <person name="Juniper S.K."/>
            <person name="Young C.R."/>
            <person name="Angers B."/>
            <person name="Qian P.Y."/>
        </authorList>
    </citation>
    <scope>NUCLEOTIDE SEQUENCE</scope>
    <source>
        <strain evidence="2">R07B-5</strain>
    </source>
</reference>
<feature type="chain" id="PRO_5042194580" evidence="1">
    <location>
        <begin position="25"/>
        <end position="153"/>
    </location>
</feature>